<dbReference type="InParanoid" id="A0A7J7CUD0"/>
<gene>
    <name evidence="6" type="ORF">HS088_TW13G00378</name>
</gene>
<sequence>MRGVDSLKAQLANKRVWMAASIHKGEEQVMLEIHKMLMQLHHDLLTIIVPRHPQHGQEIAQKWREEGQKVALRSQHDMIVSGTNIYVVDTLGELRDLYKLTPIAVIGGSFYAGSAGHNISEAAAAGCAVLTGYHVGHFSHMLQEMQRLNPLSVLQVSGKSELEEAMLELFADAEVLEARRKAAKEAVHSLSNGVIANMWNLLNVHVFRKALSCEVNAGI</sequence>
<evidence type="ECO:0000313" key="6">
    <source>
        <dbReference type="EMBL" id="KAF5737496.1"/>
    </source>
</evidence>
<comment type="caution">
    <text evidence="6">The sequence shown here is derived from an EMBL/GenBank/DDBJ whole genome shotgun (WGS) entry which is preliminary data.</text>
</comment>
<dbReference type="PANTHER" id="PTHR42755:SF1">
    <property type="entry name" value="3-DEOXY-D-MANNO-OCTULOSONIC ACID TRANSFERASE, MITOCHONDRIAL-RELATED"/>
    <property type="match status" value="1"/>
</dbReference>
<organism evidence="6 7">
    <name type="scientific">Tripterygium wilfordii</name>
    <name type="common">Thunder God vine</name>
    <dbReference type="NCBI Taxonomy" id="458696"/>
    <lineage>
        <taxon>Eukaryota</taxon>
        <taxon>Viridiplantae</taxon>
        <taxon>Streptophyta</taxon>
        <taxon>Embryophyta</taxon>
        <taxon>Tracheophyta</taxon>
        <taxon>Spermatophyta</taxon>
        <taxon>Magnoliopsida</taxon>
        <taxon>eudicotyledons</taxon>
        <taxon>Gunneridae</taxon>
        <taxon>Pentapetalae</taxon>
        <taxon>rosids</taxon>
        <taxon>fabids</taxon>
        <taxon>Celastrales</taxon>
        <taxon>Celastraceae</taxon>
        <taxon>Tripterygium</taxon>
    </lineage>
</organism>
<dbReference type="FunFam" id="3.40.50.2000:FF:000032">
    <property type="entry name" value="3-deoxy-D-manno-octulosonic acid transferase"/>
    <property type="match status" value="1"/>
</dbReference>
<evidence type="ECO:0000256" key="5">
    <source>
        <dbReference type="ARBA" id="ARBA00049183"/>
    </source>
</evidence>
<evidence type="ECO:0000256" key="1">
    <source>
        <dbReference type="ARBA" id="ARBA00006380"/>
    </source>
</evidence>
<name>A0A7J7CUD0_TRIWF</name>
<evidence type="ECO:0000313" key="7">
    <source>
        <dbReference type="Proteomes" id="UP000593562"/>
    </source>
</evidence>
<comment type="catalytic activity">
    <reaction evidence="5">
        <text>lipid IVA (E. coli) + CMP-3-deoxy-beta-D-manno-octulosonate = alpha-Kdo-(2-&gt;6)-lipid IVA (E. coli) + CMP + H(+)</text>
        <dbReference type="Rhea" id="RHEA:28066"/>
        <dbReference type="ChEBI" id="CHEBI:15378"/>
        <dbReference type="ChEBI" id="CHEBI:58603"/>
        <dbReference type="ChEBI" id="CHEBI:60364"/>
        <dbReference type="ChEBI" id="CHEBI:60377"/>
        <dbReference type="ChEBI" id="CHEBI:85987"/>
        <dbReference type="EC" id="2.4.99.12"/>
    </reaction>
</comment>
<dbReference type="EC" id="2.4.99.12" evidence="2"/>
<dbReference type="EMBL" id="JAAARO010000013">
    <property type="protein sequence ID" value="KAF5737496.1"/>
    <property type="molecule type" value="Genomic_DNA"/>
</dbReference>
<evidence type="ECO:0000256" key="4">
    <source>
        <dbReference type="ARBA" id="ARBA00031445"/>
    </source>
</evidence>
<dbReference type="AlphaFoldDB" id="A0A7J7CUD0"/>
<keyword evidence="7" id="KW-1185">Reference proteome</keyword>
<dbReference type="PANTHER" id="PTHR42755">
    <property type="entry name" value="3-DEOXY-MANNO-OCTULOSONATE CYTIDYLYLTRANSFERASE"/>
    <property type="match status" value="1"/>
</dbReference>
<accession>A0A7J7CUD0</accession>
<dbReference type="GO" id="GO:0009245">
    <property type="term" value="P:lipid A biosynthetic process"/>
    <property type="evidence" value="ECO:0007669"/>
    <property type="project" value="TreeGrafter"/>
</dbReference>
<proteinExistence type="inferred from homology"/>
<dbReference type="InterPro" id="IPR039901">
    <property type="entry name" value="Kdotransferase"/>
</dbReference>
<dbReference type="GO" id="GO:0043842">
    <property type="term" value="F:Kdo transferase activity"/>
    <property type="evidence" value="ECO:0007669"/>
    <property type="project" value="UniProtKB-EC"/>
</dbReference>
<protein>
    <recommendedName>
        <fullName evidence="2">lipid IVA 3-deoxy-D-manno-octulosonic acid transferase</fullName>
        <ecNumber evidence="2">2.4.99.12</ecNumber>
    </recommendedName>
    <alternativeName>
        <fullName evidence="4">Lipid IV(A) 3-deoxy-D-manno-octulosonic acid transferase</fullName>
    </alternativeName>
</protein>
<dbReference type="Gene3D" id="3.40.50.2000">
    <property type="entry name" value="Glycogen Phosphorylase B"/>
    <property type="match status" value="1"/>
</dbReference>
<evidence type="ECO:0000256" key="3">
    <source>
        <dbReference type="ARBA" id="ARBA00022679"/>
    </source>
</evidence>
<dbReference type="GO" id="GO:0005886">
    <property type="term" value="C:plasma membrane"/>
    <property type="evidence" value="ECO:0007669"/>
    <property type="project" value="TreeGrafter"/>
</dbReference>
<reference evidence="6 7" key="1">
    <citation type="journal article" date="2020" name="Nat. Commun.">
        <title>Genome of Tripterygium wilfordii and identification of cytochrome P450 involved in triptolide biosynthesis.</title>
        <authorList>
            <person name="Tu L."/>
            <person name="Su P."/>
            <person name="Zhang Z."/>
            <person name="Gao L."/>
            <person name="Wang J."/>
            <person name="Hu T."/>
            <person name="Zhou J."/>
            <person name="Zhang Y."/>
            <person name="Zhao Y."/>
            <person name="Liu Y."/>
            <person name="Song Y."/>
            <person name="Tong Y."/>
            <person name="Lu Y."/>
            <person name="Yang J."/>
            <person name="Xu C."/>
            <person name="Jia M."/>
            <person name="Peters R.J."/>
            <person name="Huang L."/>
            <person name="Gao W."/>
        </authorList>
    </citation>
    <scope>NUCLEOTIDE SEQUENCE [LARGE SCALE GENOMIC DNA]</scope>
    <source>
        <strain evidence="7">cv. XIE 37</strain>
        <tissue evidence="6">Leaf</tissue>
    </source>
</reference>
<dbReference type="Proteomes" id="UP000593562">
    <property type="component" value="Unassembled WGS sequence"/>
</dbReference>
<comment type="similarity">
    <text evidence="1">Belongs to the glycosyltransferase group 1 family. Glycosyltransferase 30 subfamily.</text>
</comment>
<evidence type="ECO:0000256" key="2">
    <source>
        <dbReference type="ARBA" id="ARBA00012621"/>
    </source>
</evidence>
<keyword evidence="3" id="KW-0808">Transferase</keyword>